<dbReference type="PANTHER" id="PTHR44535:SF5">
    <property type="entry name" value="PROTEIN KINASE DOMAIN-CONTAINING PROTEIN"/>
    <property type="match status" value="1"/>
</dbReference>
<keyword evidence="2" id="KW-0067">ATP-binding</keyword>
<evidence type="ECO:0000256" key="3">
    <source>
        <dbReference type="SAM" id="SignalP"/>
    </source>
</evidence>
<dbReference type="InterPro" id="IPR001245">
    <property type="entry name" value="Ser-Thr/Tyr_kinase_cat_dom"/>
</dbReference>
<dbReference type="InterPro" id="IPR000719">
    <property type="entry name" value="Prot_kinase_dom"/>
</dbReference>
<dbReference type="Gene3D" id="1.10.510.10">
    <property type="entry name" value="Transferase(Phosphotransferase) domain 1"/>
    <property type="match status" value="1"/>
</dbReference>
<keyword evidence="3" id="KW-0732">Signal</keyword>
<evidence type="ECO:0000313" key="5">
    <source>
        <dbReference type="EMBL" id="GIX96764.1"/>
    </source>
</evidence>
<name>A0AAV4PLM3_CAEEX</name>
<proteinExistence type="predicted"/>
<keyword evidence="6" id="KW-1185">Reference proteome</keyword>
<dbReference type="AlphaFoldDB" id="A0AAV4PLM3"/>
<dbReference type="EMBL" id="BPLR01004689">
    <property type="protein sequence ID" value="GIX96764.1"/>
    <property type="molecule type" value="Genomic_DNA"/>
</dbReference>
<dbReference type="Proteomes" id="UP001054945">
    <property type="component" value="Unassembled WGS sequence"/>
</dbReference>
<feature type="chain" id="PRO_5043864938" description="Protein kinase domain-containing protein" evidence="3">
    <location>
        <begin position="20"/>
        <end position="67"/>
    </location>
</feature>
<evidence type="ECO:0000256" key="2">
    <source>
        <dbReference type="ARBA" id="ARBA00022840"/>
    </source>
</evidence>
<evidence type="ECO:0000313" key="6">
    <source>
        <dbReference type="Proteomes" id="UP001054945"/>
    </source>
</evidence>
<evidence type="ECO:0000259" key="4">
    <source>
        <dbReference type="PROSITE" id="PS50011"/>
    </source>
</evidence>
<evidence type="ECO:0000256" key="1">
    <source>
        <dbReference type="ARBA" id="ARBA00022741"/>
    </source>
</evidence>
<dbReference type="InterPro" id="IPR011009">
    <property type="entry name" value="Kinase-like_dom_sf"/>
</dbReference>
<gene>
    <name evidence="5" type="primary">nek8_0</name>
    <name evidence="5" type="ORF">CEXT_446232</name>
</gene>
<keyword evidence="1" id="KW-0547">Nucleotide-binding</keyword>
<dbReference type="Pfam" id="PF07714">
    <property type="entry name" value="PK_Tyr_Ser-Thr"/>
    <property type="match status" value="1"/>
</dbReference>
<dbReference type="GO" id="GO:0004672">
    <property type="term" value="F:protein kinase activity"/>
    <property type="evidence" value="ECO:0007669"/>
    <property type="project" value="InterPro"/>
</dbReference>
<sequence length="67" mass="7861">MHLHHCFVLFISVLSLLNHENIVSYYDSFEEDGILMIEMEYADGGNMAQYLAQMKSFIEEKDILLLF</sequence>
<reference evidence="5 6" key="1">
    <citation type="submission" date="2021-06" db="EMBL/GenBank/DDBJ databases">
        <title>Caerostris extrusa draft genome.</title>
        <authorList>
            <person name="Kono N."/>
            <person name="Arakawa K."/>
        </authorList>
    </citation>
    <scope>NUCLEOTIDE SEQUENCE [LARGE SCALE GENOMIC DNA]</scope>
</reference>
<feature type="domain" description="Protein kinase" evidence="4">
    <location>
        <begin position="1"/>
        <end position="67"/>
    </location>
</feature>
<dbReference type="Gene3D" id="3.30.200.20">
    <property type="entry name" value="Phosphorylase Kinase, domain 1"/>
    <property type="match status" value="1"/>
</dbReference>
<dbReference type="GO" id="GO:0005524">
    <property type="term" value="F:ATP binding"/>
    <property type="evidence" value="ECO:0007669"/>
    <property type="project" value="UniProtKB-KW"/>
</dbReference>
<organism evidence="5 6">
    <name type="scientific">Caerostris extrusa</name>
    <name type="common">Bark spider</name>
    <name type="synonym">Caerostris bankana</name>
    <dbReference type="NCBI Taxonomy" id="172846"/>
    <lineage>
        <taxon>Eukaryota</taxon>
        <taxon>Metazoa</taxon>
        <taxon>Ecdysozoa</taxon>
        <taxon>Arthropoda</taxon>
        <taxon>Chelicerata</taxon>
        <taxon>Arachnida</taxon>
        <taxon>Araneae</taxon>
        <taxon>Araneomorphae</taxon>
        <taxon>Entelegynae</taxon>
        <taxon>Araneoidea</taxon>
        <taxon>Araneidae</taxon>
        <taxon>Caerostris</taxon>
    </lineage>
</organism>
<protein>
    <recommendedName>
        <fullName evidence="4">Protein kinase domain-containing protein</fullName>
    </recommendedName>
</protein>
<dbReference type="InterPro" id="IPR051997">
    <property type="entry name" value="STK_NEK"/>
</dbReference>
<dbReference type="PANTHER" id="PTHR44535">
    <property type="entry name" value="PROTEIN CBG16200"/>
    <property type="match status" value="1"/>
</dbReference>
<accession>A0AAV4PLM3</accession>
<feature type="signal peptide" evidence="3">
    <location>
        <begin position="1"/>
        <end position="19"/>
    </location>
</feature>
<comment type="caution">
    <text evidence="5">The sequence shown here is derived from an EMBL/GenBank/DDBJ whole genome shotgun (WGS) entry which is preliminary data.</text>
</comment>
<dbReference type="SUPFAM" id="SSF56112">
    <property type="entry name" value="Protein kinase-like (PK-like)"/>
    <property type="match status" value="1"/>
</dbReference>
<dbReference type="PROSITE" id="PS50011">
    <property type="entry name" value="PROTEIN_KINASE_DOM"/>
    <property type="match status" value="1"/>
</dbReference>